<dbReference type="EMBL" id="FNBI01000006">
    <property type="protein sequence ID" value="SDF83102.1"/>
    <property type="molecule type" value="Genomic_DNA"/>
</dbReference>
<dbReference type="InterPro" id="IPR034122">
    <property type="entry name" value="Retropepsin-like_bacterial"/>
</dbReference>
<dbReference type="GO" id="GO:0006508">
    <property type="term" value="P:proteolysis"/>
    <property type="evidence" value="ECO:0007669"/>
    <property type="project" value="UniProtKB-KW"/>
</dbReference>
<keyword evidence="2" id="KW-1185">Reference proteome</keyword>
<dbReference type="RefSeq" id="WP_235904098.1">
    <property type="nucleotide sequence ID" value="NZ_FNBI01000006.1"/>
</dbReference>
<gene>
    <name evidence="1" type="ORF">SAMN05216557_106120</name>
</gene>
<reference evidence="1 2" key="1">
    <citation type="submission" date="2016-10" db="EMBL/GenBank/DDBJ databases">
        <authorList>
            <person name="Varghese N."/>
            <person name="Submissions S."/>
        </authorList>
    </citation>
    <scope>NUCLEOTIDE SEQUENCE [LARGE SCALE GENOMIC DNA]</scope>
    <source>
        <strain evidence="1 2">S7-754</strain>
    </source>
</reference>
<dbReference type="SUPFAM" id="SSF50630">
    <property type="entry name" value="Acid proteases"/>
    <property type="match status" value="1"/>
</dbReference>
<organism evidence="1 2">
    <name type="scientific">Sphingomonas carotinifaciens</name>
    <dbReference type="NCBI Taxonomy" id="1166323"/>
    <lineage>
        <taxon>Bacteria</taxon>
        <taxon>Pseudomonadati</taxon>
        <taxon>Pseudomonadota</taxon>
        <taxon>Alphaproteobacteria</taxon>
        <taxon>Sphingomonadales</taxon>
        <taxon>Sphingomonadaceae</taxon>
        <taxon>Sphingomonas</taxon>
    </lineage>
</organism>
<dbReference type="Pfam" id="PF13975">
    <property type="entry name" value="gag-asp_proteas"/>
    <property type="match status" value="1"/>
</dbReference>
<dbReference type="InterPro" id="IPR021109">
    <property type="entry name" value="Peptidase_aspartic_dom_sf"/>
</dbReference>
<dbReference type="InterPro" id="IPR001969">
    <property type="entry name" value="Aspartic_peptidase_AS"/>
</dbReference>
<keyword evidence="1" id="KW-0645">Protease</keyword>
<sequence length="193" mass="20733">MSDDRVANILLYGIMLILPLSALIVRRPKLGPTLKMAAAWVGIFALGLILVSQRHHVTDLFTDQRVEGMQTRIRMGDDGHFHADVSVNGVTRSMLIDSGATITALSEATARAAGLDLEESPFPRMLQTANGPVAARTATVETMTVGSITTRDLSVVVSPAFGDQDVLGMNFLSRLGSWSVEKGELILTPEKSS</sequence>
<dbReference type="CDD" id="cd05483">
    <property type="entry name" value="retropepsin_like_bacteria"/>
    <property type="match status" value="1"/>
</dbReference>
<accession>A0A1G7P9X1</accession>
<dbReference type="Proteomes" id="UP000323502">
    <property type="component" value="Unassembled WGS sequence"/>
</dbReference>
<evidence type="ECO:0000313" key="1">
    <source>
        <dbReference type="EMBL" id="SDF83102.1"/>
    </source>
</evidence>
<dbReference type="Gene3D" id="2.40.70.10">
    <property type="entry name" value="Acid Proteases"/>
    <property type="match status" value="1"/>
</dbReference>
<name>A0A1G7P9X1_9SPHN</name>
<keyword evidence="1" id="KW-0378">Hydrolase</keyword>
<dbReference type="PROSITE" id="PS00141">
    <property type="entry name" value="ASP_PROTEASE"/>
    <property type="match status" value="1"/>
</dbReference>
<dbReference type="NCBIfam" id="TIGR02281">
    <property type="entry name" value="clan_AA_DTGA"/>
    <property type="match status" value="1"/>
</dbReference>
<evidence type="ECO:0000313" key="2">
    <source>
        <dbReference type="Proteomes" id="UP000323502"/>
    </source>
</evidence>
<proteinExistence type="predicted"/>
<dbReference type="GO" id="GO:0004190">
    <property type="term" value="F:aspartic-type endopeptidase activity"/>
    <property type="evidence" value="ECO:0007669"/>
    <property type="project" value="InterPro"/>
</dbReference>
<dbReference type="InterPro" id="IPR011969">
    <property type="entry name" value="Clan_AA_Asp_peptidase_C"/>
</dbReference>
<dbReference type="AlphaFoldDB" id="A0A1G7P9X1"/>
<protein>
    <submittedName>
        <fullName evidence="1">Aspartyl protease family protein</fullName>
    </submittedName>
</protein>